<comment type="caution">
    <text evidence="2">The sequence shown here is derived from an EMBL/GenBank/DDBJ whole genome shotgun (WGS) entry which is preliminary data.</text>
</comment>
<dbReference type="GO" id="GO:0005829">
    <property type="term" value="C:cytosol"/>
    <property type="evidence" value="ECO:0007669"/>
    <property type="project" value="TreeGrafter"/>
</dbReference>
<dbReference type="Gene3D" id="3.30.420.10">
    <property type="entry name" value="Ribonuclease H-like superfamily/Ribonuclease H"/>
    <property type="match status" value="1"/>
</dbReference>
<dbReference type="EMBL" id="JACHHI010000003">
    <property type="protein sequence ID" value="MBB6477886.1"/>
    <property type="molecule type" value="Genomic_DNA"/>
</dbReference>
<protein>
    <submittedName>
        <fullName evidence="2">DNA polymerase-3 subunit epsilon</fullName>
        <ecNumber evidence="2">2.7.7.7</ecNumber>
    </submittedName>
</protein>
<dbReference type="PANTHER" id="PTHR30231">
    <property type="entry name" value="DNA POLYMERASE III SUBUNIT EPSILON"/>
    <property type="match status" value="1"/>
</dbReference>
<dbReference type="InterPro" id="IPR012337">
    <property type="entry name" value="RNaseH-like_sf"/>
</dbReference>
<organism evidence="2 3">
    <name type="scientific">Negativicoccus succinicivorans</name>
    <dbReference type="NCBI Taxonomy" id="620903"/>
    <lineage>
        <taxon>Bacteria</taxon>
        <taxon>Bacillati</taxon>
        <taxon>Bacillota</taxon>
        <taxon>Negativicutes</taxon>
        <taxon>Veillonellales</taxon>
        <taxon>Veillonellaceae</taxon>
        <taxon>Negativicoccus</taxon>
    </lineage>
</organism>
<reference evidence="2 3" key="1">
    <citation type="submission" date="2020-08" db="EMBL/GenBank/DDBJ databases">
        <title>Genomic Encyclopedia of Type Strains, Phase IV (KMG-IV): sequencing the most valuable type-strain genomes for metagenomic binning, comparative biology and taxonomic classification.</title>
        <authorList>
            <person name="Goeker M."/>
        </authorList>
    </citation>
    <scope>NUCLEOTIDE SEQUENCE [LARGE SCALE GENOMIC DNA]</scope>
    <source>
        <strain evidence="2 3">DSM 21255</strain>
    </source>
</reference>
<dbReference type="GO" id="GO:0003676">
    <property type="term" value="F:nucleic acid binding"/>
    <property type="evidence" value="ECO:0007669"/>
    <property type="project" value="InterPro"/>
</dbReference>
<dbReference type="GO" id="GO:0003887">
    <property type="term" value="F:DNA-directed DNA polymerase activity"/>
    <property type="evidence" value="ECO:0007669"/>
    <property type="project" value="UniProtKB-EC"/>
</dbReference>
<gene>
    <name evidence="2" type="ORF">HNR45_000919</name>
</gene>
<dbReference type="SMART" id="SM00479">
    <property type="entry name" value="EXOIII"/>
    <property type="match status" value="1"/>
</dbReference>
<dbReference type="GO" id="GO:0008408">
    <property type="term" value="F:3'-5' exonuclease activity"/>
    <property type="evidence" value="ECO:0007669"/>
    <property type="project" value="TreeGrafter"/>
</dbReference>
<accession>A0A841R260</accession>
<dbReference type="SUPFAM" id="SSF53098">
    <property type="entry name" value="Ribonuclease H-like"/>
    <property type="match status" value="1"/>
</dbReference>
<sequence length="195" mass="21763">MEFIAFDFETATQSPASACSLAVVRFTEDGAQETVAHLFPPPEMKFDDDNIRIHQIRPADVADLPTLPAIWEDFAPYFDGTFCVAHNAKFDTEVLRASLSYYGLTLPSFQYGDTVTLARRVWPDLPAYALNRVGDFLGLTFHHHRADEDALICGEIVRHALQEIGHTDAFAMFRELGLGPHAFLGEAGWSQDALF</sequence>
<keyword evidence="2" id="KW-0548">Nucleotidyltransferase</keyword>
<dbReference type="Pfam" id="PF00929">
    <property type="entry name" value="RNase_T"/>
    <property type="match status" value="1"/>
</dbReference>
<proteinExistence type="predicted"/>
<dbReference type="EC" id="2.7.7.7" evidence="2"/>
<dbReference type="GeneID" id="93486200"/>
<dbReference type="PANTHER" id="PTHR30231:SF42">
    <property type="entry name" value="EXONUCLEASE"/>
    <property type="match status" value="1"/>
</dbReference>
<dbReference type="AlphaFoldDB" id="A0A841R260"/>
<evidence type="ECO:0000313" key="2">
    <source>
        <dbReference type="EMBL" id="MBB6477886.1"/>
    </source>
</evidence>
<feature type="domain" description="Exonuclease" evidence="1">
    <location>
        <begin position="2"/>
        <end position="166"/>
    </location>
</feature>
<dbReference type="OrthoDB" id="9776650at2"/>
<dbReference type="Proteomes" id="UP000591941">
    <property type="component" value="Unassembled WGS sequence"/>
</dbReference>
<dbReference type="InterPro" id="IPR036397">
    <property type="entry name" value="RNaseH_sf"/>
</dbReference>
<evidence type="ECO:0000259" key="1">
    <source>
        <dbReference type="SMART" id="SM00479"/>
    </source>
</evidence>
<name>A0A841R260_9FIRM</name>
<dbReference type="InterPro" id="IPR013520">
    <property type="entry name" value="Ribonucl_H"/>
</dbReference>
<keyword evidence="2" id="KW-0808">Transferase</keyword>
<evidence type="ECO:0000313" key="3">
    <source>
        <dbReference type="Proteomes" id="UP000591941"/>
    </source>
</evidence>
<dbReference type="RefSeq" id="WP_159822882.1">
    <property type="nucleotide sequence ID" value="NZ_CABWNB010000002.1"/>
</dbReference>
<dbReference type="CDD" id="cd06130">
    <property type="entry name" value="DNA_pol_III_epsilon_like"/>
    <property type="match status" value="1"/>
</dbReference>
<keyword evidence="3" id="KW-1185">Reference proteome</keyword>